<evidence type="ECO:0000256" key="5">
    <source>
        <dbReference type="RuleBase" id="RU369086"/>
    </source>
</evidence>
<evidence type="ECO:0000256" key="4">
    <source>
        <dbReference type="ARBA" id="ARBA00023242"/>
    </source>
</evidence>
<dbReference type="GO" id="GO:0006352">
    <property type="term" value="P:DNA-templated transcription initiation"/>
    <property type="evidence" value="ECO:0007669"/>
    <property type="project" value="UniProtKB-UniRule"/>
</dbReference>
<organism evidence="6 7">
    <name type="scientific">Kalanchoe fedtschenkoi</name>
    <name type="common">Lavender scallops</name>
    <name type="synonym">South American air plant</name>
    <dbReference type="NCBI Taxonomy" id="63787"/>
    <lineage>
        <taxon>Eukaryota</taxon>
        <taxon>Viridiplantae</taxon>
        <taxon>Streptophyta</taxon>
        <taxon>Embryophyta</taxon>
        <taxon>Tracheophyta</taxon>
        <taxon>Spermatophyta</taxon>
        <taxon>Magnoliopsida</taxon>
        <taxon>eudicotyledons</taxon>
        <taxon>Gunneridae</taxon>
        <taxon>Pentapetalae</taxon>
        <taxon>Saxifragales</taxon>
        <taxon>Crassulaceae</taxon>
        <taxon>Kalanchoe</taxon>
    </lineage>
</organism>
<dbReference type="Proteomes" id="UP000594263">
    <property type="component" value="Unplaced"/>
</dbReference>
<dbReference type="AlphaFoldDB" id="A0A7N0ZU09"/>
<dbReference type="Gramene" id="Kaladp0036s0100.1.v1.1">
    <property type="protein sequence ID" value="Kaladp0036s0100.1.v1.1"/>
    <property type="gene ID" value="Kaladp0036s0100.v1.1"/>
</dbReference>
<protein>
    <recommendedName>
        <fullName evidence="5">DNA-directed RNA polymerase subunit</fullName>
    </recommendedName>
</protein>
<evidence type="ECO:0000256" key="3">
    <source>
        <dbReference type="ARBA" id="ARBA00023163"/>
    </source>
</evidence>
<reference evidence="6" key="1">
    <citation type="submission" date="2021-01" db="UniProtKB">
        <authorList>
            <consortium name="EnsemblPlants"/>
        </authorList>
    </citation>
    <scope>IDENTIFICATION</scope>
</reference>
<name>A0A7N0ZU09_KALFE</name>
<keyword evidence="7" id="KW-1185">Reference proteome</keyword>
<dbReference type="PANTHER" id="PTHR12709">
    <property type="entry name" value="DNA-DIRECTED RNA POLYMERASE II, III"/>
    <property type="match status" value="1"/>
</dbReference>
<evidence type="ECO:0000313" key="7">
    <source>
        <dbReference type="Proteomes" id="UP000594263"/>
    </source>
</evidence>
<dbReference type="EnsemblPlants" id="Kaladp0036s0100.1.v1.1">
    <property type="protein sequence ID" value="Kaladp0036s0100.1.v1.1"/>
    <property type="gene ID" value="Kaladp0036s0100.v1.1"/>
</dbReference>
<dbReference type="PANTHER" id="PTHR12709:SF5">
    <property type="entry name" value="DNA-DIRECTED RNA POLYMERASE I SUBUNIT RPA43"/>
    <property type="match status" value="1"/>
</dbReference>
<dbReference type="OMA" id="LMVYIHP"/>
<dbReference type="InterPro" id="IPR045113">
    <property type="entry name" value="Rpb7-like"/>
</dbReference>
<evidence type="ECO:0000256" key="2">
    <source>
        <dbReference type="ARBA" id="ARBA00022478"/>
    </source>
</evidence>
<keyword evidence="4 5" id="KW-0539">Nucleus</keyword>
<dbReference type="Gene3D" id="2.40.50.1060">
    <property type="match status" value="1"/>
</dbReference>
<comment type="function">
    <text evidence="5">DNA-dependent RNA polymerase which catalyzes the transcription of DNA into RNA using the four ribonucleoside triphosphates as substrates.</text>
</comment>
<keyword evidence="3 5" id="KW-0804">Transcription</keyword>
<dbReference type="InterPro" id="IPR036898">
    <property type="entry name" value="RNA_pol_Rpb7-like_N_sf"/>
</dbReference>
<comment type="subcellular location">
    <subcellularLocation>
        <location evidence="1 5">Nucleus</location>
    </subcellularLocation>
</comment>
<evidence type="ECO:0000313" key="6">
    <source>
        <dbReference type="EnsemblPlants" id="Kaladp0036s0100.1.v1.1"/>
    </source>
</evidence>
<keyword evidence="2 5" id="KW-0240">DNA-directed RNA polymerase</keyword>
<dbReference type="Gene3D" id="3.30.1490.120">
    <property type="entry name" value="RNA polymerase Rpb7-like, N-terminal domain"/>
    <property type="match status" value="1"/>
</dbReference>
<sequence length="232" mass="25929">MEGLKTAETEIVVHAHPSQSNKVHQALKQEMTSLLFKYNEALDGVVLAHSMELASPDAKIISGVVPYFGVRLAAKLLLFSPKKDMLLEGKVEKVSQNIINIVVLGLCSATVSADDIRGEFDFKTKDGEETCYSTRHKSHKIRVGTILRFLVKSWDAETLIISGSMVPKHTGCIRWLELKSKQHATPIRFYSQGSDVDSDFLPPPLKKHRSKVRVVVFPYLKAYKIDLVIVAQ</sequence>
<accession>A0A7N0ZU09</accession>
<proteinExistence type="predicted"/>
<dbReference type="GO" id="GO:0006362">
    <property type="term" value="P:transcription elongation by RNA polymerase I"/>
    <property type="evidence" value="ECO:0007669"/>
    <property type="project" value="TreeGrafter"/>
</dbReference>
<dbReference type="GO" id="GO:0005736">
    <property type="term" value="C:RNA polymerase I complex"/>
    <property type="evidence" value="ECO:0007669"/>
    <property type="project" value="TreeGrafter"/>
</dbReference>
<evidence type="ECO:0000256" key="1">
    <source>
        <dbReference type="ARBA" id="ARBA00004123"/>
    </source>
</evidence>